<dbReference type="EMBL" id="BLIP01000001">
    <property type="protein sequence ID" value="GFE20122.1"/>
    <property type="molecule type" value="Genomic_DNA"/>
</dbReference>
<protein>
    <submittedName>
        <fullName evidence="3">Helix-turn-helix domain-containing protein</fullName>
    </submittedName>
</protein>
<dbReference type="RefSeq" id="WP_159484179.1">
    <property type="nucleotide sequence ID" value="NZ_BLIP01000001.1"/>
</dbReference>
<sequence length="103" mass="11780">MNVRPDITALIYDGHTDTHIARRLGCHRSTVHRARQVLERKLQDPQQRLYAEELPTGRVRDYDRRRQPTSAAQAAANRQALEEALRAPKASRHLHAVPERTAA</sequence>
<evidence type="ECO:0000256" key="1">
    <source>
        <dbReference type="SAM" id="MobiDB-lite"/>
    </source>
</evidence>
<gene>
    <name evidence="2" type="ORF">Sliba_05750</name>
    <name evidence="3" type="ORF">STRLI_000636</name>
</gene>
<evidence type="ECO:0000313" key="4">
    <source>
        <dbReference type="Proteomes" id="UP000429552"/>
    </source>
</evidence>
<accession>A0A640TAT7</accession>
<proteinExistence type="predicted"/>
<reference evidence="2 4" key="1">
    <citation type="submission" date="2019-12" db="EMBL/GenBank/DDBJ databases">
        <title>Whole genome shotgun sequence of Streptomyces libani subsp. libani NBRC 13452.</title>
        <authorList>
            <person name="Ichikawa N."/>
            <person name="Kimura A."/>
            <person name="Kitahashi Y."/>
            <person name="Komaki H."/>
            <person name="Tamura T."/>
        </authorList>
    </citation>
    <scope>NUCLEOTIDE SEQUENCE [LARGE SCALE GENOMIC DNA]</scope>
    <source>
        <strain evidence="2 4">NBRC 13452</strain>
    </source>
</reference>
<reference evidence="3 5" key="2">
    <citation type="submission" date="2022-12" db="EMBL/GenBank/DDBJ databases">
        <authorList>
            <person name="Ruckert C."/>
            <person name="Busche T."/>
            <person name="Kalinowski J."/>
            <person name="Wittmann C."/>
        </authorList>
    </citation>
    <scope>NUCLEOTIDE SEQUENCE [LARGE SCALE GENOMIC DNA]</scope>
    <source>
        <strain evidence="3 5">DSM 40555</strain>
    </source>
</reference>
<dbReference type="EMBL" id="CP114202">
    <property type="protein sequence ID" value="WAT94964.1"/>
    <property type="molecule type" value="Genomic_DNA"/>
</dbReference>
<dbReference type="Proteomes" id="UP000429552">
    <property type="component" value="Unassembled WGS sequence"/>
</dbReference>
<keyword evidence="5" id="KW-1185">Reference proteome</keyword>
<feature type="region of interest" description="Disordered" evidence="1">
    <location>
        <begin position="57"/>
        <end position="80"/>
    </location>
</feature>
<organism evidence="2 4">
    <name type="scientific">Streptomyces nigrescens</name>
    <dbReference type="NCBI Taxonomy" id="1920"/>
    <lineage>
        <taxon>Bacteria</taxon>
        <taxon>Bacillati</taxon>
        <taxon>Actinomycetota</taxon>
        <taxon>Actinomycetes</taxon>
        <taxon>Kitasatosporales</taxon>
        <taxon>Streptomycetaceae</taxon>
        <taxon>Streptomyces</taxon>
    </lineage>
</organism>
<dbReference type="Pfam" id="PF13384">
    <property type="entry name" value="HTH_23"/>
    <property type="match status" value="1"/>
</dbReference>
<dbReference type="Proteomes" id="UP001210609">
    <property type="component" value="Chromosome"/>
</dbReference>
<evidence type="ECO:0000313" key="5">
    <source>
        <dbReference type="Proteomes" id="UP001210609"/>
    </source>
</evidence>
<evidence type="ECO:0000313" key="2">
    <source>
        <dbReference type="EMBL" id="GFE20122.1"/>
    </source>
</evidence>
<evidence type="ECO:0000313" key="3">
    <source>
        <dbReference type="EMBL" id="WAT94964.1"/>
    </source>
</evidence>
<dbReference type="AlphaFoldDB" id="A0A640TAT7"/>
<name>A0A640TAT7_STRNI</name>